<organism evidence="1 2">
    <name type="scientific">Sphingobacterium litopenaei</name>
    <dbReference type="NCBI Taxonomy" id="2763500"/>
    <lineage>
        <taxon>Bacteria</taxon>
        <taxon>Pseudomonadati</taxon>
        <taxon>Bacteroidota</taxon>
        <taxon>Sphingobacteriia</taxon>
        <taxon>Sphingobacteriales</taxon>
        <taxon>Sphingobacteriaceae</taxon>
        <taxon>Sphingobacterium</taxon>
    </lineage>
</organism>
<gene>
    <name evidence="1" type="ORF">H8B04_03160</name>
</gene>
<dbReference type="EMBL" id="JACOIJ010000003">
    <property type="protein sequence ID" value="MBD1428576.1"/>
    <property type="molecule type" value="Genomic_DNA"/>
</dbReference>
<accession>A0ABR7YB86</accession>
<name>A0ABR7YB86_9SPHI</name>
<dbReference type="Proteomes" id="UP000651271">
    <property type="component" value="Unassembled WGS sequence"/>
</dbReference>
<evidence type="ECO:0000313" key="2">
    <source>
        <dbReference type="Proteomes" id="UP000651271"/>
    </source>
</evidence>
<sequence length="243" mass="27635">MSVTNNENKPEIGLGDLEKTVILNSLLEVPFAERDQNWIANFLQAVDQANLKLGSPEVVIASDGFPYIQLQNVKADESFQAFVINKQLPAILTQGFGVVINPQNERPDWIFTYGDIVNYELNDTFYAEKSIFSNNREQIEIKPDEQILIGAPSDAILPKYLKNQLREFLKHAGIETPKAMMIARNYENEQDVKQDLVFNFTPPQIADDKKFEIISNTIGWLLPRHYSVLFVDEAAVENGFIEI</sequence>
<keyword evidence="2" id="KW-1185">Reference proteome</keyword>
<dbReference type="RefSeq" id="WP_190301426.1">
    <property type="nucleotide sequence ID" value="NZ_JACOIJ010000003.1"/>
</dbReference>
<protein>
    <submittedName>
        <fullName evidence="1">Uncharacterized protein</fullName>
    </submittedName>
</protein>
<evidence type="ECO:0000313" key="1">
    <source>
        <dbReference type="EMBL" id="MBD1428576.1"/>
    </source>
</evidence>
<comment type="caution">
    <text evidence="1">The sequence shown here is derived from an EMBL/GenBank/DDBJ whole genome shotgun (WGS) entry which is preliminary data.</text>
</comment>
<reference evidence="1 2" key="1">
    <citation type="submission" date="2020-08" db="EMBL/GenBank/DDBJ databases">
        <title>Sphingobacterium sp. DN04309 isolated from aquaculture water.</title>
        <authorList>
            <person name="Zhang M."/>
        </authorList>
    </citation>
    <scope>NUCLEOTIDE SEQUENCE [LARGE SCALE GENOMIC DNA]</scope>
    <source>
        <strain evidence="1 2">DN04309</strain>
    </source>
</reference>
<proteinExistence type="predicted"/>